<dbReference type="Proteomes" id="UP001190700">
    <property type="component" value="Unassembled WGS sequence"/>
</dbReference>
<evidence type="ECO:0000313" key="3">
    <source>
        <dbReference type="Proteomes" id="UP001190700"/>
    </source>
</evidence>
<dbReference type="EMBL" id="LGRX02035483">
    <property type="protein sequence ID" value="KAK3234611.1"/>
    <property type="molecule type" value="Genomic_DNA"/>
</dbReference>
<dbReference type="AlphaFoldDB" id="A0AAE0BDJ9"/>
<proteinExistence type="predicted"/>
<evidence type="ECO:0008006" key="4">
    <source>
        <dbReference type="Google" id="ProtNLM"/>
    </source>
</evidence>
<gene>
    <name evidence="2" type="ORF">CYMTET_55162</name>
</gene>
<keyword evidence="3" id="KW-1185">Reference proteome</keyword>
<name>A0AAE0BDJ9_9CHLO</name>
<dbReference type="Gene3D" id="3.90.70.80">
    <property type="match status" value="1"/>
</dbReference>
<evidence type="ECO:0000256" key="1">
    <source>
        <dbReference type="SAM" id="MobiDB-lite"/>
    </source>
</evidence>
<accession>A0AAE0BDJ9</accession>
<organism evidence="2 3">
    <name type="scientific">Cymbomonas tetramitiformis</name>
    <dbReference type="NCBI Taxonomy" id="36881"/>
    <lineage>
        <taxon>Eukaryota</taxon>
        <taxon>Viridiplantae</taxon>
        <taxon>Chlorophyta</taxon>
        <taxon>Pyramimonadophyceae</taxon>
        <taxon>Pyramimonadales</taxon>
        <taxon>Pyramimonadaceae</taxon>
        <taxon>Cymbomonas</taxon>
    </lineage>
</organism>
<feature type="region of interest" description="Disordered" evidence="1">
    <location>
        <begin position="1"/>
        <end position="26"/>
    </location>
</feature>
<comment type="caution">
    <text evidence="2">The sequence shown here is derived from an EMBL/GenBank/DDBJ whole genome shotgun (WGS) entry which is preliminary data.</text>
</comment>
<feature type="compositionally biased region" description="Basic and acidic residues" evidence="1">
    <location>
        <begin position="15"/>
        <end position="26"/>
    </location>
</feature>
<dbReference type="CDD" id="cd22744">
    <property type="entry name" value="OTU"/>
    <property type="match status" value="1"/>
</dbReference>
<sequence length="251" mass="28323">MSDAKEEVDSEWDERESVNTEPHANDDLDELEQKFVLAAIEQSLKLEMKYSVESTTLRVKLNKVFCIDVSDIEVTRVPGDGNCLYHSLALAANERGVSAPTGSDPNQGWTHLSMRVLLTTYMNRCLESETWQRTLALTYDEMDDQIRPLYDRDTTLTGYGDFNSTVAFACYFGFTVYVICESVPSFYLKNCMRGDTVLTCAAPKMAPQMNGDVFIKFQDVGSGHYDYISTPDATQTERLQTVAKIIQMFVS</sequence>
<protein>
    <recommendedName>
        <fullName evidence="4">OTU domain-containing protein</fullName>
    </recommendedName>
</protein>
<reference evidence="2 3" key="1">
    <citation type="journal article" date="2015" name="Genome Biol. Evol.">
        <title>Comparative Genomics of a Bacterivorous Green Alga Reveals Evolutionary Causalities and Consequences of Phago-Mixotrophic Mode of Nutrition.</title>
        <authorList>
            <person name="Burns J.A."/>
            <person name="Paasch A."/>
            <person name="Narechania A."/>
            <person name="Kim E."/>
        </authorList>
    </citation>
    <scope>NUCLEOTIDE SEQUENCE [LARGE SCALE GENOMIC DNA]</scope>
    <source>
        <strain evidence="2 3">PLY_AMNH</strain>
    </source>
</reference>
<evidence type="ECO:0000313" key="2">
    <source>
        <dbReference type="EMBL" id="KAK3234611.1"/>
    </source>
</evidence>